<reference evidence="3 4" key="1">
    <citation type="submission" date="2024-09" db="EMBL/GenBank/DDBJ databases">
        <authorList>
            <person name="Pan X."/>
        </authorList>
    </citation>
    <scope>NUCLEOTIDE SEQUENCE [LARGE SCALE GENOMIC DNA]</scope>
    <source>
        <strain evidence="3 4">B2969</strain>
    </source>
</reference>
<accession>A0ABW7QAK4</accession>
<dbReference type="Proteomes" id="UP001610861">
    <property type="component" value="Unassembled WGS sequence"/>
</dbReference>
<name>A0ABW7QAK4_9MICO</name>
<keyword evidence="4" id="KW-1185">Reference proteome</keyword>
<gene>
    <name evidence="3" type="ORF">ACH3VR_09300</name>
</gene>
<feature type="transmembrane region" description="Helical" evidence="2">
    <location>
        <begin position="515"/>
        <end position="534"/>
    </location>
</feature>
<feature type="compositionally biased region" description="Pro residues" evidence="1">
    <location>
        <begin position="10"/>
        <end position="31"/>
    </location>
</feature>
<organism evidence="3 4">
    <name type="scientific">Microbacterium alkaliflavum</name>
    <dbReference type="NCBI Taxonomy" id="3248839"/>
    <lineage>
        <taxon>Bacteria</taxon>
        <taxon>Bacillati</taxon>
        <taxon>Actinomycetota</taxon>
        <taxon>Actinomycetes</taxon>
        <taxon>Micrococcales</taxon>
        <taxon>Microbacteriaceae</taxon>
        <taxon>Microbacterium</taxon>
    </lineage>
</organism>
<evidence type="ECO:0008006" key="5">
    <source>
        <dbReference type="Google" id="ProtNLM"/>
    </source>
</evidence>
<comment type="caution">
    <text evidence="3">The sequence shown here is derived from an EMBL/GenBank/DDBJ whole genome shotgun (WGS) entry which is preliminary data.</text>
</comment>
<keyword evidence="2" id="KW-0812">Transmembrane</keyword>
<feature type="transmembrane region" description="Helical" evidence="2">
    <location>
        <begin position="309"/>
        <end position="330"/>
    </location>
</feature>
<keyword evidence="2" id="KW-1133">Transmembrane helix</keyword>
<evidence type="ECO:0000256" key="1">
    <source>
        <dbReference type="SAM" id="MobiDB-lite"/>
    </source>
</evidence>
<feature type="transmembrane region" description="Helical" evidence="2">
    <location>
        <begin position="480"/>
        <end position="503"/>
    </location>
</feature>
<feature type="transmembrane region" description="Helical" evidence="2">
    <location>
        <begin position="245"/>
        <end position="263"/>
    </location>
</feature>
<evidence type="ECO:0000313" key="3">
    <source>
        <dbReference type="EMBL" id="MFH8250544.1"/>
    </source>
</evidence>
<keyword evidence="2" id="KW-0472">Membrane</keyword>
<feature type="region of interest" description="Disordered" evidence="1">
    <location>
        <begin position="1"/>
        <end position="31"/>
    </location>
</feature>
<evidence type="ECO:0000256" key="2">
    <source>
        <dbReference type="SAM" id="Phobius"/>
    </source>
</evidence>
<dbReference type="RefSeq" id="WP_396640505.1">
    <property type="nucleotide sequence ID" value="NZ_JBIQWL010000003.1"/>
</dbReference>
<evidence type="ECO:0000313" key="4">
    <source>
        <dbReference type="Proteomes" id="UP001610861"/>
    </source>
</evidence>
<sequence length="636" mass="66801">MSADSAAAVPPRPPEWVPPAPPVVPPTPPAPGKRRRNLLRFLVALTAKDAVVVLLIAVAMSLSAYAVYQATRAADDARSLFNDARTGDAAANRQSAQLQSLIDNDLRVLALYCEAKVREDAAWVGVLAYDSDIESLVTSNLLGSRFVSLLQGDYSGDCEETPEYSVANAVASMRDSTSSRAAAPAAPGALVTQAGILGGAEVRLMVSGALFAFAVAVLIAIEVLRSRRHRAIRDDGRVGATAGTLAILWPAALLGGGALLATASVDTELTLTVLAVAALLLVVGLWRAMRREPRPPQPVSPRIGRIAQLAGAGVLVLFTIAALGFSYLGVQEREANARADAAATAADLLQSSARQEAMRDLADVATMARLDGEGIAQLRATEGQDGAETAEQIDARISDVSSRIQQLEDGVRVETRALLRERTEDVCAARTEEQAPSSWDLYHQVVDDPSALSDFVWAGQQPSRICDVDAMMTRDEARAWAADGSVFTVCLVLLGLSAFIVALAGEGDRSRSSAWVLLGVGGASALVAVTMMLFTVPDIVRQGRGASPDDVKDFATAFADGWDRPCGSADGIRHALEIIPSYGPAYEALAYSRDCRDDPFGLTATPADVDLDAVIGDLEHAVALGPGSPTLTGNLG</sequence>
<protein>
    <recommendedName>
        <fullName evidence="5">DUF4239 domain-containing protein</fullName>
    </recommendedName>
</protein>
<feature type="transmembrane region" description="Helical" evidence="2">
    <location>
        <begin position="269"/>
        <end position="288"/>
    </location>
</feature>
<feature type="transmembrane region" description="Helical" evidence="2">
    <location>
        <begin position="204"/>
        <end position="224"/>
    </location>
</feature>
<proteinExistence type="predicted"/>
<dbReference type="EMBL" id="JBIQWL010000003">
    <property type="protein sequence ID" value="MFH8250544.1"/>
    <property type="molecule type" value="Genomic_DNA"/>
</dbReference>
<feature type="transmembrane region" description="Helical" evidence="2">
    <location>
        <begin position="41"/>
        <end position="68"/>
    </location>
</feature>